<dbReference type="EMBL" id="CP031968">
    <property type="protein sequence ID" value="AXT47041.1"/>
    <property type="molecule type" value="Genomic_DNA"/>
</dbReference>
<evidence type="ECO:0000256" key="4">
    <source>
        <dbReference type="SAM" id="SignalP"/>
    </source>
</evidence>
<keyword evidence="6" id="KW-1185">Reference proteome</keyword>
<keyword evidence="4" id="KW-0732">Signal</keyword>
<evidence type="ECO:0000256" key="3">
    <source>
        <dbReference type="ARBA" id="ARBA00022801"/>
    </source>
</evidence>
<dbReference type="GO" id="GO:0016787">
    <property type="term" value="F:hydrolase activity"/>
    <property type="evidence" value="ECO:0007669"/>
    <property type="project" value="UniProtKB-KW"/>
</dbReference>
<dbReference type="AlphaFoldDB" id="A0AAD0RTZ2"/>
<dbReference type="RefSeq" id="WP_019102836.1">
    <property type="nucleotide sequence ID" value="NZ_CP031968.1"/>
</dbReference>
<dbReference type="GO" id="GO:0004519">
    <property type="term" value="F:endonuclease activity"/>
    <property type="evidence" value="ECO:0007669"/>
    <property type="project" value="UniProtKB-KW"/>
</dbReference>
<reference evidence="5 6" key="1">
    <citation type="submission" date="2018-08" db="EMBL/GenBank/DDBJ databases">
        <title>Complete genome sequence of JP2-74.</title>
        <authorList>
            <person name="Wu L."/>
        </authorList>
    </citation>
    <scope>NUCLEOTIDE SEQUENCE [LARGE SCALE GENOMIC DNA]</scope>
    <source>
        <strain evidence="5 6">JP2-74</strain>
    </source>
</reference>
<feature type="signal peptide" evidence="4">
    <location>
        <begin position="1"/>
        <end position="18"/>
    </location>
</feature>
<dbReference type="KEGG" id="crz:D1345_12895"/>
<gene>
    <name evidence="5" type="ORF">D1345_12895</name>
</gene>
<dbReference type="PROSITE" id="PS51257">
    <property type="entry name" value="PROKAR_LIPOPROTEIN"/>
    <property type="match status" value="1"/>
</dbReference>
<proteinExistence type="inferred from homology"/>
<evidence type="ECO:0000256" key="1">
    <source>
        <dbReference type="ARBA" id="ARBA00006429"/>
    </source>
</evidence>
<evidence type="ECO:0000313" key="5">
    <source>
        <dbReference type="EMBL" id="AXT47041.1"/>
    </source>
</evidence>
<keyword evidence="3" id="KW-0378">Hydrolase</keyword>
<keyword evidence="5" id="KW-0255">Endonuclease</keyword>
<feature type="chain" id="PRO_5042208812" evidence="4">
    <location>
        <begin position="19"/>
        <end position="285"/>
    </location>
</feature>
<organism evidence="5 6">
    <name type="scientific">Chromobacterium rhizoryzae</name>
    <dbReference type="NCBI Taxonomy" id="1778675"/>
    <lineage>
        <taxon>Bacteria</taxon>
        <taxon>Pseudomonadati</taxon>
        <taxon>Pseudomonadota</taxon>
        <taxon>Betaproteobacteria</taxon>
        <taxon>Neisseriales</taxon>
        <taxon>Chromobacteriaceae</taxon>
        <taxon>Chromobacterium</taxon>
    </lineage>
</organism>
<protein>
    <submittedName>
        <fullName evidence="5">Endonuclease</fullName>
    </submittedName>
</protein>
<dbReference type="PANTHER" id="PTHR33607:SF2">
    <property type="entry name" value="ENDONUCLEASE-1"/>
    <property type="match status" value="1"/>
</dbReference>
<sequence length="285" mass="31913">MRYPILLSVIVLLAACDAAEFSKISQSAEVKTLAKAGAAVVRQLEQVTRPAADTGAPGRVQAAQLVSGVKQVGHRDFSNAKKVLPRVFAGMEQDFYCGCDYRGKAVDWASCGYVPRKSETRASRIEWEHVVPAWNLGHQRQCWQQGGRKNCAVSDPVFRMAEGDLNNLVPAVGEVNGDRANFAYGAWSRKPTTMYGQCQSVTDFGNKRFQPREEVRGVAARITLYMHARYQLRMSRQDQQLMCAWARQYPVNAWERRRDARIVQLQGEGNFLVTEPQRLAELCGA</sequence>
<comment type="similarity">
    <text evidence="1">Belongs to the EndA/NucM nuclease family.</text>
</comment>
<dbReference type="Proteomes" id="UP000259465">
    <property type="component" value="Chromosome"/>
</dbReference>
<accession>A0AAD0RTZ2</accession>
<dbReference type="PANTHER" id="PTHR33607">
    <property type="entry name" value="ENDONUCLEASE-1"/>
    <property type="match status" value="1"/>
</dbReference>
<name>A0AAD0RTZ2_9NEIS</name>
<dbReference type="Pfam" id="PF04231">
    <property type="entry name" value="Endonuclease_1"/>
    <property type="match status" value="1"/>
</dbReference>
<evidence type="ECO:0000313" key="6">
    <source>
        <dbReference type="Proteomes" id="UP000259465"/>
    </source>
</evidence>
<dbReference type="SUPFAM" id="SSF54060">
    <property type="entry name" value="His-Me finger endonucleases"/>
    <property type="match status" value="1"/>
</dbReference>
<keyword evidence="2" id="KW-0540">Nuclease</keyword>
<evidence type="ECO:0000256" key="2">
    <source>
        <dbReference type="ARBA" id="ARBA00022722"/>
    </source>
</evidence>
<dbReference type="InterPro" id="IPR007346">
    <property type="entry name" value="Endonuclease-I"/>
</dbReference>
<dbReference type="InterPro" id="IPR044925">
    <property type="entry name" value="His-Me_finger_sf"/>
</dbReference>